<proteinExistence type="predicted"/>
<accession>A0A4R4FEP6</accession>
<dbReference type="RefSeq" id="WP_132278578.1">
    <property type="nucleotide sequence ID" value="NZ_JAOBST010000017.1"/>
</dbReference>
<name>A0A4R4FEP6_9FIRM</name>
<evidence type="ECO:0000313" key="3">
    <source>
        <dbReference type="Proteomes" id="UP000295710"/>
    </source>
</evidence>
<feature type="region of interest" description="Disordered" evidence="1">
    <location>
        <begin position="10"/>
        <end position="89"/>
    </location>
</feature>
<sequence>MLLAAVLLLTACSGSPPDESRLQEIKDKVEGDGQEEETAEPEEMMDGASEDTGDSGSRESGNKTDEAAAPAQEPEVPEKITCPTCGGTGSSLCTLFGGTGGR</sequence>
<protein>
    <submittedName>
        <fullName evidence="2">Uncharacterized protein</fullName>
    </submittedName>
</protein>
<feature type="compositionally biased region" description="Acidic residues" evidence="1">
    <location>
        <begin position="32"/>
        <end position="53"/>
    </location>
</feature>
<comment type="caution">
    <text evidence="2">The sequence shown here is derived from an EMBL/GenBank/DDBJ whole genome shotgun (WGS) entry which is preliminary data.</text>
</comment>
<dbReference type="Proteomes" id="UP000295710">
    <property type="component" value="Unassembled WGS sequence"/>
</dbReference>
<dbReference type="AlphaFoldDB" id="A0A4R4FEP6"/>
<organism evidence="2 3">
    <name type="scientific">Extibacter muris</name>
    <dbReference type="NCBI Taxonomy" id="1796622"/>
    <lineage>
        <taxon>Bacteria</taxon>
        <taxon>Bacillati</taxon>
        <taxon>Bacillota</taxon>
        <taxon>Clostridia</taxon>
        <taxon>Lachnospirales</taxon>
        <taxon>Lachnospiraceae</taxon>
        <taxon>Extibacter</taxon>
    </lineage>
</organism>
<keyword evidence="3" id="KW-1185">Reference proteome</keyword>
<feature type="compositionally biased region" description="Basic and acidic residues" evidence="1">
    <location>
        <begin position="18"/>
        <end position="31"/>
    </location>
</feature>
<evidence type="ECO:0000313" key="2">
    <source>
        <dbReference type="EMBL" id="TDA21259.1"/>
    </source>
</evidence>
<gene>
    <name evidence="2" type="ORF">E1963_12915</name>
</gene>
<evidence type="ECO:0000256" key="1">
    <source>
        <dbReference type="SAM" id="MobiDB-lite"/>
    </source>
</evidence>
<dbReference type="EMBL" id="SMMX01000010">
    <property type="protein sequence ID" value="TDA21259.1"/>
    <property type="molecule type" value="Genomic_DNA"/>
</dbReference>
<reference evidence="2 3" key="1">
    <citation type="journal article" date="2016" name="Nat. Microbiol.">
        <title>The Mouse Intestinal Bacterial Collection (miBC) provides host-specific insight into cultured diversity and functional potential of the gut microbiota.</title>
        <authorList>
            <person name="Lagkouvardos I."/>
            <person name="Pukall R."/>
            <person name="Abt B."/>
            <person name="Foesel B.U."/>
            <person name="Meier-Kolthoff J.P."/>
            <person name="Kumar N."/>
            <person name="Bresciani A."/>
            <person name="Martinez I."/>
            <person name="Just S."/>
            <person name="Ziegler C."/>
            <person name="Brugiroux S."/>
            <person name="Garzetti D."/>
            <person name="Wenning M."/>
            <person name="Bui T.P."/>
            <person name="Wang J."/>
            <person name="Hugenholtz F."/>
            <person name="Plugge C.M."/>
            <person name="Peterson D.A."/>
            <person name="Hornef M.W."/>
            <person name="Baines J.F."/>
            <person name="Smidt H."/>
            <person name="Walter J."/>
            <person name="Kristiansen K."/>
            <person name="Nielsen H.B."/>
            <person name="Haller D."/>
            <person name="Overmann J."/>
            <person name="Stecher B."/>
            <person name="Clavel T."/>
        </authorList>
    </citation>
    <scope>NUCLEOTIDE SEQUENCE [LARGE SCALE GENOMIC DNA]</scope>
    <source>
        <strain evidence="2 3">DSM 28560</strain>
    </source>
</reference>
<feature type="compositionally biased region" description="Basic and acidic residues" evidence="1">
    <location>
        <begin position="56"/>
        <end position="66"/>
    </location>
</feature>